<organism evidence="2 3">
    <name type="scientific">Stylosanthes scabra</name>
    <dbReference type="NCBI Taxonomy" id="79078"/>
    <lineage>
        <taxon>Eukaryota</taxon>
        <taxon>Viridiplantae</taxon>
        <taxon>Streptophyta</taxon>
        <taxon>Embryophyta</taxon>
        <taxon>Tracheophyta</taxon>
        <taxon>Spermatophyta</taxon>
        <taxon>Magnoliopsida</taxon>
        <taxon>eudicotyledons</taxon>
        <taxon>Gunneridae</taxon>
        <taxon>Pentapetalae</taxon>
        <taxon>rosids</taxon>
        <taxon>fabids</taxon>
        <taxon>Fabales</taxon>
        <taxon>Fabaceae</taxon>
        <taxon>Papilionoideae</taxon>
        <taxon>50 kb inversion clade</taxon>
        <taxon>dalbergioids sensu lato</taxon>
        <taxon>Dalbergieae</taxon>
        <taxon>Pterocarpus clade</taxon>
        <taxon>Stylosanthes</taxon>
    </lineage>
</organism>
<evidence type="ECO:0000313" key="3">
    <source>
        <dbReference type="Proteomes" id="UP001341840"/>
    </source>
</evidence>
<sequence length="158" mass="17641">MGNPWGRGIRGDGDGGENPPTAGIRDGRTLGVGDGEQEQEESRNNSYENWTDLAGWTEKPLTQTPDRLSSPPPPHPTHTQHSLLFPLSVLSLICSHPLRRRNSHLRGPLTWPVRRCPFLRASQPLSSILRAGQLLSSLLHRLLRRFSNFDLVEELVGE</sequence>
<comment type="caution">
    <text evidence="2">The sequence shown here is derived from an EMBL/GenBank/DDBJ whole genome shotgun (WGS) entry which is preliminary data.</text>
</comment>
<dbReference type="Proteomes" id="UP001341840">
    <property type="component" value="Unassembled WGS sequence"/>
</dbReference>
<gene>
    <name evidence="2" type="ORF">PIB30_043923</name>
</gene>
<proteinExistence type="predicted"/>
<accession>A0ABU6VGF0</accession>
<protein>
    <submittedName>
        <fullName evidence="2">Uncharacterized protein</fullName>
    </submittedName>
</protein>
<name>A0ABU6VGF0_9FABA</name>
<keyword evidence="3" id="KW-1185">Reference proteome</keyword>
<dbReference type="EMBL" id="JASCZI010151293">
    <property type="protein sequence ID" value="MED6171775.1"/>
    <property type="molecule type" value="Genomic_DNA"/>
</dbReference>
<feature type="region of interest" description="Disordered" evidence="1">
    <location>
        <begin position="1"/>
        <end position="79"/>
    </location>
</feature>
<evidence type="ECO:0000313" key="2">
    <source>
        <dbReference type="EMBL" id="MED6171775.1"/>
    </source>
</evidence>
<evidence type="ECO:0000256" key="1">
    <source>
        <dbReference type="SAM" id="MobiDB-lite"/>
    </source>
</evidence>
<reference evidence="2 3" key="1">
    <citation type="journal article" date="2023" name="Plants (Basel)">
        <title>Bridging the Gap: Combining Genomics and Transcriptomics Approaches to Understand Stylosanthes scabra, an Orphan Legume from the Brazilian Caatinga.</title>
        <authorList>
            <person name="Ferreira-Neto J.R.C."/>
            <person name="da Silva M.D."/>
            <person name="Binneck E."/>
            <person name="de Melo N.F."/>
            <person name="da Silva R.H."/>
            <person name="de Melo A.L.T.M."/>
            <person name="Pandolfi V."/>
            <person name="Bustamante F.O."/>
            <person name="Brasileiro-Vidal A.C."/>
            <person name="Benko-Iseppon A.M."/>
        </authorList>
    </citation>
    <scope>NUCLEOTIDE SEQUENCE [LARGE SCALE GENOMIC DNA]</scope>
    <source>
        <tissue evidence="2">Leaves</tissue>
    </source>
</reference>